<dbReference type="PANTHER" id="PTHR43776">
    <property type="entry name" value="TRANSPORT ATP-BINDING PROTEIN"/>
    <property type="match status" value="1"/>
</dbReference>
<evidence type="ECO:0000259" key="5">
    <source>
        <dbReference type="PROSITE" id="PS50893"/>
    </source>
</evidence>
<dbReference type="GO" id="GO:0055085">
    <property type="term" value="P:transmembrane transport"/>
    <property type="evidence" value="ECO:0007669"/>
    <property type="project" value="UniProtKB-ARBA"/>
</dbReference>
<name>A0A0F9C149_9ZZZZ</name>
<dbReference type="SUPFAM" id="SSF52540">
    <property type="entry name" value="P-loop containing nucleoside triphosphate hydrolases"/>
    <property type="match status" value="1"/>
</dbReference>
<proteinExistence type="inferred from homology"/>
<gene>
    <name evidence="6" type="ORF">LCGC14_2460320</name>
</gene>
<evidence type="ECO:0000256" key="2">
    <source>
        <dbReference type="ARBA" id="ARBA00022448"/>
    </source>
</evidence>
<dbReference type="InterPro" id="IPR017871">
    <property type="entry name" value="ABC_transporter-like_CS"/>
</dbReference>
<dbReference type="InterPro" id="IPR027417">
    <property type="entry name" value="P-loop_NTPase"/>
</dbReference>
<dbReference type="InterPro" id="IPR003593">
    <property type="entry name" value="AAA+_ATPase"/>
</dbReference>
<evidence type="ECO:0000256" key="4">
    <source>
        <dbReference type="ARBA" id="ARBA00022840"/>
    </source>
</evidence>
<feature type="domain" description="ABC transporter" evidence="5">
    <location>
        <begin position="5"/>
        <end position="250"/>
    </location>
</feature>
<dbReference type="EMBL" id="LAZR01038293">
    <property type="protein sequence ID" value="KKL19952.1"/>
    <property type="molecule type" value="Genomic_DNA"/>
</dbReference>
<dbReference type="AlphaFoldDB" id="A0A0F9C149"/>
<dbReference type="InterPro" id="IPR050319">
    <property type="entry name" value="ABC_transp_ATP-bind"/>
</dbReference>
<dbReference type="Pfam" id="PF00005">
    <property type="entry name" value="ABC_tran"/>
    <property type="match status" value="1"/>
</dbReference>
<dbReference type="CDD" id="cd03257">
    <property type="entry name" value="ABC_NikE_OppD_transporters"/>
    <property type="match status" value="1"/>
</dbReference>
<dbReference type="PROSITE" id="PS00211">
    <property type="entry name" value="ABC_TRANSPORTER_1"/>
    <property type="match status" value="1"/>
</dbReference>
<protein>
    <recommendedName>
        <fullName evidence="5">ABC transporter domain-containing protein</fullName>
    </recommendedName>
</protein>
<comment type="caution">
    <text evidence="6">The sequence shown here is derived from an EMBL/GenBank/DDBJ whole genome shotgun (WGS) entry which is preliminary data.</text>
</comment>
<dbReference type="Gene3D" id="3.40.50.300">
    <property type="entry name" value="P-loop containing nucleotide triphosphate hydrolases"/>
    <property type="match status" value="1"/>
</dbReference>
<evidence type="ECO:0000256" key="1">
    <source>
        <dbReference type="ARBA" id="ARBA00005417"/>
    </source>
</evidence>
<dbReference type="PROSITE" id="PS50893">
    <property type="entry name" value="ABC_TRANSPORTER_2"/>
    <property type="match status" value="1"/>
</dbReference>
<evidence type="ECO:0000313" key="6">
    <source>
        <dbReference type="EMBL" id="KKL19952.1"/>
    </source>
</evidence>
<dbReference type="SMART" id="SM00382">
    <property type="entry name" value="AAA"/>
    <property type="match status" value="1"/>
</dbReference>
<comment type="similarity">
    <text evidence="1">Belongs to the ABC transporter superfamily.</text>
</comment>
<dbReference type="PANTHER" id="PTHR43776:SF7">
    <property type="entry name" value="D,D-DIPEPTIDE TRANSPORT ATP-BINDING PROTEIN DDPF-RELATED"/>
    <property type="match status" value="1"/>
</dbReference>
<dbReference type="GO" id="GO:0005524">
    <property type="term" value="F:ATP binding"/>
    <property type="evidence" value="ECO:0007669"/>
    <property type="project" value="UniProtKB-KW"/>
</dbReference>
<accession>A0A0F9C149</accession>
<keyword evidence="2" id="KW-0813">Transport</keyword>
<sequence>MEAIIEAINVFKHFTGRKPGQVIKACDDISFSIQKGKTLGLVGESGCGKTTVGRVLIRLLDPDSGSVLYRGADLVELTPKEVRPLRKNFQMIFQDSRAAFNPRMRVYDTLKESLRLYRALKAREVRDEIKNLTSRVNLHRGLLYHFVGNLSGGELKRLDIARALSIHPEFIIADEPLALLDMAIQSQIVNLLLQVQQEENTAILFISHDLKMVRMLSHTVAVMYRGKIVEYAPKTLITENPLHPYTVYLWDPRSSDFYVRFFENGCVYKNSCRLFHKKGFPLMCSEKQPKLLEYERGHFVACHFAK</sequence>
<dbReference type="InterPro" id="IPR003439">
    <property type="entry name" value="ABC_transporter-like_ATP-bd"/>
</dbReference>
<keyword evidence="3" id="KW-0547">Nucleotide-binding</keyword>
<evidence type="ECO:0000256" key="3">
    <source>
        <dbReference type="ARBA" id="ARBA00022741"/>
    </source>
</evidence>
<organism evidence="6">
    <name type="scientific">marine sediment metagenome</name>
    <dbReference type="NCBI Taxonomy" id="412755"/>
    <lineage>
        <taxon>unclassified sequences</taxon>
        <taxon>metagenomes</taxon>
        <taxon>ecological metagenomes</taxon>
    </lineage>
</organism>
<keyword evidence="4" id="KW-0067">ATP-binding</keyword>
<dbReference type="GO" id="GO:0016887">
    <property type="term" value="F:ATP hydrolysis activity"/>
    <property type="evidence" value="ECO:0007669"/>
    <property type="project" value="InterPro"/>
</dbReference>
<reference evidence="6" key="1">
    <citation type="journal article" date="2015" name="Nature">
        <title>Complex archaea that bridge the gap between prokaryotes and eukaryotes.</title>
        <authorList>
            <person name="Spang A."/>
            <person name="Saw J.H."/>
            <person name="Jorgensen S.L."/>
            <person name="Zaremba-Niedzwiedzka K."/>
            <person name="Martijn J."/>
            <person name="Lind A.E."/>
            <person name="van Eijk R."/>
            <person name="Schleper C."/>
            <person name="Guy L."/>
            <person name="Ettema T.J."/>
        </authorList>
    </citation>
    <scope>NUCLEOTIDE SEQUENCE</scope>
</reference>